<accession>H8WH21</accession>
<reference evidence="2 3" key="2">
    <citation type="journal article" date="2011" name="PLoS Genet.">
        <title>Caenorhabditis briggsae recombinant inbred line genotypes reveal inter-strain incompatibility and the evolution of recombination.</title>
        <authorList>
            <person name="Ross J.A."/>
            <person name="Koboldt D.C."/>
            <person name="Staisch J.E."/>
            <person name="Chamberlin H.M."/>
            <person name="Gupta B.P."/>
            <person name="Miller R.D."/>
            <person name="Baird S.E."/>
            <person name="Haag E.S."/>
        </authorList>
    </citation>
    <scope>NUCLEOTIDE SEQUENCE [LARGE SCALE GENOMIC DNA]</scope>
    <source>
        <strain evidence="2 3">AF16</strain>
    </source>
</reference>
<dbReference type="WormBase" id="CBG24395">
    <property type="protein sequence ID" value="CBP12878"/>
    <property type="gene ID" value="WBGene00042518"/>
</dbReference>
<dbReference type="STRING" id="6238.H8WH21"/>
<sequence>MANEFLRQQANTMAPTSFSMKSMQRNLPQTSASSMAMNWSQEFQPRQNQLATQWTQQYTAGTTSQGMESAWRQAMPLSSASIAHPQDSGMWSSEYLDTVDTSLQQGSNAWADDFLGNQDPMEKVWDGQQAFEQRWEEIKRDMEKEETIQNVAGYVYQVCFIFVNWAGVKAAQVEAAAGLGSSREWVTMESISSQPCREHNSVQTLNMA</sequence>
<evidence type="ECO:0000313" key="4">
    <source>
        <dbReference type="WormBase" id="CBG24395"/>
    </source>
</evidence>
<organism evidence="2 3">
    <name type="scientific">Caenorhabditis briggsae</name>
    <dbReference type="NCBI Taxonomy" id="6238"/>
    <lineage>
        <taxon>Eukaryota</taxon>
        <taxon>Metazoa</taxon>
        <taxon>Ecdysozoa</taxon>
        <taxon>Nematoda</taxon>
        <taxon>Chromadorea</taxon>
        <taxon>Rhabditida</taxon>
        <taxon>Rhabditina</taxon>
        <taxon>Rhabditomorpha</taxon>
        <taxon>Rhabditoidea</taxon>
        <taxon>Rhabditidae</taxon>
        <taxon>Peloderinae</taxon>
        <taxon>Caenorhabditis</taxon>
    </lineage>
</organism>
<dbReference type="eggNOG" id="KOG1125">
    <property type="taxonomic scope" value="Eukaryota"/>
</dbReference>
<dbReference type="EMBL" id="HE601141">
    <property type="protein sequence ID" value="CCG58588.1"/>
    <property type="molecule type" value="Genomic_DNA"/>
</dbReference>
<name>H8WH21_CAEBR</name>
<evidence type="ECO:0000313" key="3">
    <source>
        <dbReference type="Proteomes" id="UP000008549"/>
    </source>
</evidence>
<dbReference type="RefSeq" id="XP_045100862.1">
    <property type="nucleotide sequence ID" value="XM_045240913.1"/>
</dbReference>
<dbReference type="CTD" id="68916611"/>
<dbReference type="GeneID" id="68916611"/>
<dbReference type="AlphaFoldDB" id="H8WH21"/>
<dbReference type="Proteomes" id="UP000008549">
    <property type="component" value="Unassembled WGS sequence"/>
</dbReference>
<gene>
    <name evidence="2 4" type="ORF">CBG24395</name>
    <name evidence="2" type="ORF">CBG_24395</name>
</gene>
<reference evidence="2 3" key="1">
    <citation type="journal article" date="2003" name="PLoS Biol.">
        <title>The genome sequence of Caenorhabditis briggsae: a platform for comparative genomics.</title>
        <authorList>
            <person name="Stein L.D."/>
            <person name="Bao Z."/>
            <person name="Blasiar D."/>
            <person name="Blumenthal T."/>
            <person name="Brent M.R."/>
            <person name="Chen N."/>
            <person name="Chinwalla A."/>
            <person name="Clarke L."/>
            <person name="Clee C."/>
            <person name="Coghlan A."/>
            <person name="Coulson A."/>
            <person name="D'Eustachio P."/>
            <person name="Fitch D.H."/>
            <person name="Fulton L.A."/>
            <person name="Fulton R.E."/>
            <person name="Griffiths-Jones S."/>
            <person name="Harris T.W."/>
            <person name="Hillier L.W."/>
            <person name="Kamath R."/>
            <person name="Kuwabara P.E."/>
            <person name="Mardis E.R."/>
            <person name="Marra M.A."/>
            <person name="Miner T.L."/>
            <person name="Minx P."/>
            <person name="Mullikin J.C."/>
            <person name="Plumb R.W."/>
            <person name="Rogers J."/>
            <person name="Schein J.E."/>
            <person name="Sohrmann M."/>
            <person name="Spieth J."/>
            <person name="Stajich J.E."/>
            <person name="Wei C."/>
            <person name="Willey D."/>
            <person name="Wilson R.K."/>
            <person name="Durbin R."/>
            <person name="Waterston R.H."/>
        </authorList>
    </citation>
    <scope>NUCLEOTIDE SEQUENCE [LARGE SCALE GENOMIC DNA]</scope>
    <source>
        <strain evidence="2 3">AF16</strain>
    </source>
</reference>
<feature type="region of interest" description="Disordered" evidence="1">
    <location>
        <begin position="1"/>
        <end position="34"/>
    </location>
</feature>
<dbReference type="KEGG" id="cbr:CBG_24395"/>
<proteinExistence type="predicted"/>
<evidence type="ECO:0000313" key="2">
    <source>
        <dbReference type="EMBL" id="CCG58588.1"/>
    </source>
</evidence>
<keyword evidence="3" id="KW-1185">Reference proteome</keyword>
<evidence type="ECO:0000256" key="1">
    <source>
        <dbReference type="SAM" id="MobiDB-lite"/>
    </source>
</evidence>
<protein>
    <submittedName>
        <fullName evidence="2">Protein CBG24395</fullName>
    </submittedName>
</protein>